<evidence type="ECO:0000259" key="11">
    <source>
        <dbReference type="PROSITE" id="PS50936"/>
    </source>
</evidence>
<dbReference type="EC" id="3.6.1.-" evidence="10"/>
<keyword evidence="14" id="KW-1185">Reference proteome</keyword>
<dbReference type="GO" id="GO:0046872">
    <property type="term" value="F:metal ion binding"/>
    <property type="evidence" value="ECO:0007669"/>
    <property type="project" value="UniProtKB-KW"/>
</dbReference>
<keyword evidence="1 10" id="KW-0963">Cytoplasm</keyword>
<feature type="binding site" evidence="10">
    <location>
        <position position="251"/>
    </location>
    <ligand>
        <name>Zn(2+)</name>
        <dbReference type="ChEBI" id="CHEBI:29105"/>
    </ligand>
</feature>
<evidence type="ECO:0000256" key="5">
    <source>
        <dbReference type="ARBA" id="ARBA00022741"/>
    </source>
</evidence>
<sequence>MGTKQLSGIIQKGIGGFYYVEAADAVYECRARGIFRKEKITPVAGDYVRITVQEGSLTDGSVDEILPRKNVLKRPPVANVDQLFVVASLVDPLPNTLLMDKLIGIAERHHIDPVVLVNKCDLEDAGPLCQIYQTAGIPAIAVSAKTGEGIDRVREMLSGKLNVFTGNSGVGKSSILNQLFPRLELPTGDISRKLGRGRHTTRQVELFPLEGGGYLADTPGFSSVDLEKCEVILKDQLPDCFREFGPYLGACQFTSCAHIGEKGCRVKQAVDEGKIHPSRYENYVELYHQVKNIKEWEIR</sequence>
<dbReference type="Gene3D" id="3.40.50.300">
    <property type="entry name" value="P-loop containing nucleotide triphosphate hydrolases"/>
    <property type="match status" value="1"/>
</dbReference>
<feature type="binding site" evidence="10">
    <location>
        <begin position="118"/>
        <end position="121"/>
    </location>
    <ligand>
        <name>GTP</name>
        <dbReference type="ChEBI" id="CHEBI:37565"/>
    </ligand>
</feature>
<reference evidence="14" key="1">
    <citation type="submission" date="2020-07" db="EMBL/GenBank/DDBJ databases">
        <title>Complete genome sequencing of Clostridia bacterium strain 12CBH8.</title>
        <authorList>
            <person name="Sakamoto M."/>
            <person name="Murakami T."/>
            <person name="Mori H."/>
        </authorList>
    </citation>
    <scope>NUCLEOTIDE SEQUENCE [LARGE SCALE GENOMIC DNA]</scope>
    <source>
        <strain evidence="14">12CBH8</strain>
    </source>
</reference>
<evidence type="ECO:0000256" key="8">
    <source>
        <dbReference type="ARBA" id="ARBA00022884"/>
    </source>
</evidence>
<dbReference type="GO" id="GO:0019843">
    <property type="term" value="F:rRNA binding"/>
    <property type="evidence" value="ECO:0007669"/>
    <property type="project" value="UniProtKB-KW"/>
</dbReference>
<dbReference type="InterPro" id="IPR027417">
    <property type="entry name" value="P-loop_NTPase"/>
</dbReference>
<keyword evidence="2 10" id="KW-0690">Ribosome biogenesis</keyword>
<dbReference type="CDD" id="cd04466">
    <property type="entry name" value="S1_YloQ_GTPase"/>
    <property type="match status" value="1"/>
</dbReference>
<dbReference type="GO" id="GO:0003924">
    <property type="term" value="F:GTPase activity"/>
    <property type="evidence" value="ECO:0007669"/>
    <property type="project" value="UniProtKB-UniRule"/>
</dbReference>
<dbReference type="Gene3D" id="1.10.40.50">
    <property type="entry name" value="Probable gtpase engc, domain 3"/>
    <property type="match status" value="1"/>
</dbReference>
<keyword evidence="8 10" id="KW-0694">RNA-binding</keyword>
<dbReference type="GO" id="GO:0042274">
    <property type="term" value="P:ribosomal small subunit biogenesis"/>
    <property type="evidence" value="ECO:0007669"/>
    <property type="project" value="UniProtKB-UniRule"/>
</dbReference>
<feature type="domain" description="EngC GTPase" evidence="11">
    <location>
        <begin position="78"/>
        <end position="222"/>
    </location>
</feature>
<evidence type="ECO:0000256" key="4">
    <source>
        <dbReference type="ARBA" id="ARBA00022730"/>
    </source>
</evidence>
<dbReference type="KEGG" id="sman:C12CBH8_07340"/>
<feature type="binding site" evidence="10">
    <location>
        <begin position="166"/>
        <end position="174"/>
    </location>
    <ligand>
        <name>GTP</name>
        <dbReference type="ChEBI" id="CHEBI:37565"/>
    </ligand>
</feature>
<keyword evidence="6 10" id="KW-0378">Hydrolase</keyword>
<organism evidence="13 14">
    <name type="scientific">Solibaculum mannosilyticum</name>
    <dbReference type="NCBI Taxonomy" id="2780922"/>
    <lineage>
        <taxon>Bacteria</taxon>
        <taxon>Bacillati</taxon>
        <taxon>Bacillota</taxon>
        <taxon>Clostridia</taxon>
        <taxon>Eubacteriales</taxon>
        <taxon>Oscillospiraceae</taxon>
        <taxon>Solibaculum</taxon>
    </lineage>
</organism>
<dbReference type="InterPro" id="IPR031944">
    <property type="entry name" value="RsgA_N"/>
</dbReference>
<dbReference type="Pfam" id="PF03193">
    <property type="entry name" value="RsgA_GTPase"/>
    <property type="match status" value="1"/>
</dbReference>
<accession>A0A7I8D271</accession>
<dbReference type="GO" id="GO:0005737">
    <property type="term" value="C:cytoplasm"/>
    <property type="evidence" value="ECO:0007669"/>
    <property type="project" value="UniProtKB-SubCell"/>
</dbReference>
<evidence type="ECO:0000259" key="12">
    <source>
        <dbReference type="PROSITE" id="PS51721"/>
    </source>
</evidence>
<dbReference type="CDD" id="cd01854">
    <property type="entry name" value="YjeQ_EngC"/>
    <property type="match status" value="1"/>
</dbReference>
<dbReference type="InterPro" id="IPR012340">
    <property type="entry name" value="NA-bd_OB-fold"/>
</dbReference>
<evidence type="ECO:0000256" key="6">
    <source>
        <dbReference type="ARBA" id="ARBA00022801"/>
    </source>
</evidence>
<proteinExistence type="inferred from homology"/>
<dbReference type="SUPFAM" id="SSF52540">
    <property type="entry name" value="P-loop containing nucleoside triphosphate hydrolases"/>
    <property type="match status" value="1"/>
</dbReference>
<comment type="function">
    <text evidence="10">One of several proteins that assist in the late maturation steps of the functional core of the 30S ribosomal subunit. Helps release RbfA from mature subunits. May play a role in the assembly of ribosomal proteins into the subunit. Circularly permuted GTPase that catalyzes slow GTP hydrolysis, GTPase activity is stimulated by the 30S ribosomal subunit.</text>
</comment>
<dbReference type="InterPro" id="IPR004881">
    <property type="entry name" value="Ribosome_biogen_GTPase_RsgA"/>
</dbReference>
<keyword evidence="9 10" id="KW-0342">GTP-binding</keyword>
<evidence type="ECO:0000256" key="1">
    <source>
        <dbReference type="ARBA" id="ARBA00022490"/>
    </source>
</evidence>
<dbReference type="PANTHER" id="PTHR32120">
    <property type="entry name" value="SMALL RIBOSOMAL SUBUNIT BIOGENESIS GTPASE RSGA"/>
    <property type="match status" value="1"/>
</dbReference>
<dbReference type="AlphaFoldDB" id="A0A7I8D271"/>
<evidence type="ECO:0000256" key="3">
    <source>
        <dbReference type="ARBA" id="ARBA00022723"/>
    </source>
</evidence>
<comment type="similarity">
    <text evidence="10">Belongs to the TRAFAC class YlqF/YawG GTPase family. RsgA subfamily.</text>
</comment>
<keyword evidence="5 10" id="KW-0547">Nucleotide-binding</keyword>
<dbReference type="Pfam" id="PF16745">
    <property type="entry name" value="RsgA_N"/>
    <property type="match status" value="1"/>
</dbReference>
<evidence type="ECO:0000256" key="2">
    <source>
        <dbReference type="ARBA" id="ARBA00022517"/>
    </source>
</evidence>
<dbReference type="PROSITE" id="PS50936">
    <property type="entry name" value="ENGC_GTPASE"/>
    <property type="match status" value="1"/>
</dbReference>
<keyword evidence="3 10" id="KW-0479">Metal-binding</keyword>
<comment type="subunit">
    <text evidence="10">Monomer. Associates with 30S ribosomal subunit, binds 16S rRNA.</text>
</comment>
<dbReference type="InterPro" id="IPR030378">
    <property type="entry name" value="G_CP_dom"/>
</dbReference>
<evidence type="ECO:0000256" key="7">
    <source>
        <dbReference type="ARBA" id="ARBA00022833"/>
    </source>
</evidence>
<dbReference type="SUPFAM" id="SSF50249">
    <property type="entry name" value="Nucleic acid-binding proteins"/>
    <property type="match status" value="1"/>
</dbReference>
<dbReference type="RefSeq" id="WP_090266589.1">
    <property type="nucleotide sequence ID" value="NZ_AP023321.1"/>
</dbReference>
<evidence type="ECO:0000313" key="13">
    <source>
        <dbReference type="EMBL" id="BCI60095.1"/>
    </source>
</evidence>
<comment type="subcellular location">
    <subcellularLocation>
        <location evidence="10">Cytoplasm</location>
    </subcellularLocation>
</comment>
<dbReference type="Gene3D" id="2.40.50.140">
    <property type="entry name" value="Nucleic acid-binding proteins"/>
    <property type="match status" value="1"/>
</dbReference>
<feature type="binding site" evidence="10">
    <location>
        <position position="264"/>
    </location>
    <ligand>
        <name>Zn(2+)</name>
        <dbReference type="ChEBI" id="CHEBI:29105"/>
    </ligand>
</feature>
<protein>
    <recommendedName>
        <fullName evidence="10">Small ribosomal subunit biogenesis GTPase RsgA</fullName>
        <ecNumber evidence="10">3.6.1.-</ecNumber>
    </recommendedName>
</protein>
<keyword evidence="4 10" id="KW-0699">rRNA-binding</keyword>
<keyword evidence="7 10" id="KW-0862">Zinc</keyword>
<dbReference type="PANTHER" id="PTHR32120:SF11">
    <property type="entry name" value="SMALL RIBOSOMAL SUBUNIT BIOGENESIS GTPASE RSGA 1, MITOCHONDRIAL-RELATED"/>
    <property type="match status" value="1"/>
</dbReference>
<dbReference type="NCBIfam" id="TIGR00157">
    <property type="entry name" value="ribosome small subunit-dependent GTPase A"/>
    <property type="match status" value="1"/>
</dbReference>
<dbReference type="HAMAP" id="MF_01820">
    <property type="entry name" value="GTPase_RsgA"/>
    <property type="match status" value="1"/>
</dbReference>
<evidence type="ECO:0000313" key="14">
    <source>
        <dbReference type="Proteomes" id="UP000593890"/>
    </source>
</evidence>
<comment type="cofactor">
    <cofactor evidence="10">
        <name>Zn(2+)</name>
        <dbReference type="ChEBI" id="CHEBI:29105"/>
    </cofactor>
    <text evidence="10">Binds 1 zinc ion per subunit.</text>
</comment>
<evidence type="ECO:0000256" key="9">
    <source>
        <dbReference type="ARBA" id="ARBA00023134"/>
    </source>
</evidence>
<feature type="domain" description="CP-type G" evidence="12">
    <location>
        <begin position="69"/>
        <end position="224"/>
    </location>
</feature>
<name>A0A7I8D271_9FIRM</name>
<dbReference type="PROSITE" id="PS51721">
    <property type="entry name" value="G_CP"/>
    <property type="match status" value="1"/>
</dbReference>
<dbReference type="InterPro" id="IPR010914">
    <property type="entry name" value="RsgA_GTPase_dom"/>
</dbReference>
<dbReference type="Proteomes" id="UP000593890">
    <property type="component" value="Chromosome"/>
</dbReference>
<gene>
    <name evidence="10 13" type="primary">rsgA</name>
    <name evidence="13" type="ORF">C12CBH8_07340</name>
</gene>
<evidence type="ECO:0000256" key="10">
    <source>
        <dbReference type="HAMAP-Rule" id="MF_01820"/>
    </source>
</evidence>
<dbReference type="EMBL" id="AP023321">
    <property type="protein sequence ID" value="BCI60095.1"/>
    <property type="molecule type" value="Genomic_DNA"/>
</dbReference>
<dbReference type="GO" id="GO:0005525">
    <property type="term" value="F:GTP binding"/>
    <property type="evidence" value="ECO:0007669"/>
    <property type="project" value="UniProtKB-UniRule"/>
</dbReference>
<feature type="binding site" evidence="10">
    <location>
        <position position="256"/>
    </location>
    <ligand>
        <name>Zn(2+)</name>
        <dbReference type="ChEBI" id="CHEBI:29105"/>
    </ligand>
</feature>
<feature type="binding site" evidence="10">
    <location>
        <position position="258"/>
    </location>
    <ligand>
        <name>Zn(2+)</name>
        <dbReference type="ChEBI" id="CHEBI:29105"/>
    </ligand>
</feature>